<evidence type="ECO:0000256" key="1">
    <source>
        <dbReference type="ARBA" id="ARBA00004479"/>
    </source>
</evidence>
<dbReference type="PROSITE" id="PS00108">
    <property type="entry name" value="PROTEIN_KINASE_ST"/>
    <property type="match status" value="1"/>
</dbReference>
<evidence type="ECO:0000256" key="15">
    <source>
        <dbReference type="SAM" id="Phobius"/>
    </source>
</evidence>
<dbReference type="Pfam" id="PF00069">
    <property type="entry name" value="Pkinase"/>
    <property type="match status" value="1"/>
</dbReference>
<dbReference type="PROSITE" id="PS00107">
    <property type="entry name" value="PROTEIN_KINASE_ATP"/>
    <property type="match status" value="1"/>
</dbReference>
<feature type="binding site" evidence="13">
    <location>
        <position position="376"/>
    </location>
    <ligand>
        <name>ATP</name>
        <dbReference type="ChEBI" id="CHEBI:30616"/>
    </ligand>
</feature>
<dbReference type="InterPro" id="IPR011009">
    <property type="entry name" value="Kinase-like_dom_sf"/>
</dbReference>
<dbReference type="InterPro" id="IPR056562">
    <property type="entry name" value="LysM2_CERK1_LYK3_4_5"/>
</dbReference>
<feature type="chain" id="PRO_5024456100" description="Protein kinase domain-containing protein" evidence="16">
    <location>
        <begin position="25"/>
        <end position="671"/>
    </location>
</feature>
<gene>
    <name evidence="18" type="ORF">DKX38_029274</name>
</gene>
<evidence type="ECO:0000256" key="14">
    <source>
        <dbReference type="SAM" id="MobiDB-lite"/>
    </source>
</evidence>
<dbReference type="Gene3D" id="3.30.200.20">
    <property type="entry name" value="Phosphorylase Kinase, domain 1"/>
    <property type="match status" value="1"/>
</dbReference>
<dbReference type="InterPro" id="IPR056563">
    <property type="entry name" value="LysM3_LYK4_5"/>
</dbReference>
<dbReference type="Pfam" id="PF23446">
    <property type="entry name" value="LysM1_NFP_LYK"/>
    <property type="match status" value="1"/>
</dbReference>
<evidence type="ECO:0000313" key="18">
    <source>
        <dbReference type="EMBL" id="KAB5512246.1"/>
    </source>
</evidence>
<feature type="domain" description="Protein kinase" evidence="17">
    <location>
        <begin position="348"/>
        <end position="622"/>
    </location>
</feature>
<evidence type="ECO:0000256" key="11">
    <source>
        <dbReference type="ARBA" id="ARBA00047558"/>
    </source>
</evidence>
<dbReference type="Proteomes" id="UP000326939">
    <property type="component" value="Chromosome 19"/>
</dbReference>
<dbReference type="FunFam" id="3.30.200.20:FF:000043">
    <property type="entry name" value="Wall-associated receptor kinase 2"/>
    <property type="match status" value="1"/>
</dbReference>
<dbReference type="PROSITE" id="PS50011">
    <property type="entry name" value="PROTEIN_KINASE_DOM"/>
    <property type="match status" value="1"/>
</dbReference>
<evidence type="ECO:0000256" key="2">
    <source>
        <dbReference type="ARBA" id="ARBA00022527"/>
    </source>
</evidence>
<dbReference type="InterPro" id="IPR000719">
    <property type="entry name" value="Prot_kinase_dom"/>
</dbReference>
<feature type="region of interest" description="Disordered" evidence="14">
    <location>
        <begin position="647"/>
        <end position="671"/>
    </location>
</feature>
<comment type="caution">
    <text evidence="18">The sequence shown here is derived from an EMBL/GenBank/DDBJ whole genome shotgun (WGS) entry which is preliminary data.</text>
</comment>
<dbReference type="InterPro" id="IPR008271">
    <property type="entry name" value="Ser/Thr_kinase_AS"/>
</dbReference>
<comment type="catalytic activity">
    <reaction evidence="12">
        <text>L-threonyl-[protein] + ATP = O-phospho-L-threonyl-[protein] + ADP + H(+)</text>
        <dbReference type="Rhea" id="RHEA:46608"/>
        <dbReference type="Rhea" id="RHEA-COMP:11060"/>
        <dbReference type="Rhea" id="RHEA-COMP:11605"/>
        <dbReference type="ChEBI" id="CHEBI:15378"/>
        <dbReference type="ChEBI" id="CHEBI:30013"/>
        <dbReference type="ChEBI" id="CHEBI:30616"/>
        <dbReference type="ChEBI" id="CHEBI:61977"/>
        <dbReference type="ChEBI" id="CHEBI:456216"/>
    </reaction>
</comment>
<keyword evidence="19" id="KW-1185">Reference proteome</keyword>
<evidence type="ECO:0000256" key="8">
    <source>
        <dbReference type="ARBA" id="ARBA00022840"/>
    </source>
</evidence>
<dbReference type="FunFam" id="1.10.510.10:FF:000084">
    <property type="entry name" value="Wall-associated receptor kinase 2"/>
    <property type="match status" value="1"/>
</dbReference>
<feature type="compositionally biased region" description="Polar residues" evidence="14">
    <location>
        <begin position="647"/>
        <end position="662"/>
    </location>
</feature>
<name>A0A5N5J175_9ROSI</name>
<evidence type="ECO:0000313" key="19">
    <source>
        <dbReference type="Proteomes" id="UP000326939"/>
    </source>
</evidence>
<dbReference type="InterPro" id="IPR056561">
    <property type="entry name" value="NFP_LYK_LysM1"/>
</dbReference>
<dbReference type="GO" id="GO:0007166">
    <property type="term" value="P:cell surface receptor signaling pathway"/>
    <property type="evidence" value="ECO:0007669"/>
    <property type="project" value="InterPro"/>
</dbReference>
<dbReference type="AlphaFoldDB" id="A0A5N5J175"/>
<protein>
    <recommendedName>
        <fullName evidence="17">Protein kinase domain-containing protein</fullName>
    </recommendedName>
</protein>
<keyword evidence="8 13" id="KW-0067">ATP-binding</keyword>
<evidence type="ECO:0000256" key="6">
    <source>
        <dbReference type="ARBA" id="ARBA00022741"/>
    </source>
</evidence>
<evidence type="ECO:0000259" key="17">
    <source>
        <dbReference type="PROSITE" id="PS50011"/>
    </source>
</evidence>
<dbReference type="Pfam" id="PF23473">
    <property type="entry name" value="LysM3_LYK4_5"/>
    <property type="match status" value="1"/>
</dbReference>
<evidence type="ECO:0000256" key="4">
    <source>
        <dbReference type="ARBA" id="ARBA00022692"/>
    </source>
</evidence>
<evidence type="ECO:0000256" key="13">
    <source>
        <dbReference type="PROSITE-ProRule" id="PRU10141"/>
    </source>
</evidence>
<sequence length="671" mass="74798">MELAFSILLFIFLFASLSHQPSYCQQTYINETQLNCSANPAVSKGYLCNGPQTCQSFVTFRSRKPYNTPVRIASLLASGASDIVAINNVSAESAIPPDKMIIIPVTCSCFGNIYRHPAPYTVKRNDTYYLLAKEIYQGLSTCQAVISQNYYESEDIPVGVELMVPIRCACPSKKQIANGVISLVSYMPAEGDTLTRMGQLFGVSPQSIMDANSISQNTTVNLFTPILIPLRDESCPVSPSSFFCRCSNGQFSYRYGNSCEVDDKDGEDFPVKLIILLGVGIGVGLLCSVCLGYYLYLFLKKRKYKIRKEKFFKQNGGLLLKEQFTSSGRGAKTKLFSAEELRRATNNFNQSRILGRGGYGTVYKGMLLDGTLVAVKRSREIDKSQIKQFINEVSVLSQINHRNVVRLLGCCLEIEVPLLVYEFVPNGNLSHHLHNQDQECTLSWETRFKIACEVAGALTYMHSEASIPIFHRDIKSSNILLDDKFSAKISDFGTSISVPSDKTHITTAVQGTFGYLDPEYFQSSQFTDKSDVYSFGVVLVELLTGEKPTSFTRNDQEIHLIAHFISSMRDENKLLEIIDPQVVEEAKRDDVFAVARLAKSCLRLNGKKRPTMKQVSAELEGLTRSRNAIEIDHIPLLLEDEVPFAFTRSSGDPAQDSTNDNISLEMESVSM</sequence>
<dbReference type="GO" id="GO:0005886">
    <property type="term" value="C:plasma membrane"/>
    <property type="evidence" value="ECO:0007669"/>
    <property type="project" value="TreeGrafter"/>
</dbReference>
<keyword evidence="5 16" id="KW-0732">Signal</keyword>
<feature type="transmembrane region" description="Helical" evidence="15">
    <location>
        <begin position="273"/>
        <end position="299"/>
    </location>
</feature>
<dbReference type="GO" id="GO:0005524">
    <property type="term" value="F:ATP binding"/>
    <property type="evidence" value="ECO:0007669"/>
    <property type="project" value="UniProtKB-UniRule"/>
</dbReference>
<comment type="catalytic activity">
    <reaction evidence="11">
        <text>L-seryl-[protein] + ATP = O-phospho-L-seryl-[protein] + ADP + H(+)</text>
        <dbReference type="Rhea" id="RHEA:17989"/>
        <dbReference type="Rhea" id="RHEA-COMP:9863"/>
        <dbReference type="Rhea" id="RHEA-COMP:11604"/>
        <dbReference type="ChEBI" id="CHEBI:15378"/>
        <dbReference type="ChEBI" id="CHEBI:29999"/>
        <dbReference type="ChEBI" id="CHEBI:30616"/>
        <dbReference type="ChEBI" id="CHEBI:83421"/>
        <dbReference type="ChEBI" id="CHEBI:456216"/>
    </reaction>
</comment>
<evidence type="ECO:0000256" key="9">
    <source>
        <dbReference type="ARBA" id="ARBA00022989"/>
    </source>
</evidence>
<dbReference type="PANTHER" id="PTHR27005">
    <property type="entry name" value="WALL-ASSOCIATED RECEPTOR KINASE-LIKE 21"/>
    <property type="match status" value="1"/>
</dbReference>
<comment type="subcellular location">
    <subcellularLocation>
        <location evidence="1">Membrane</location>
        <topology evidence="1">Single-pass type I membrane protein</topology>
    </subcellularLocation>
</comment>
<keyword evidence="6 13" id="KW-0547">Nucleotide-binding</keyword>
<dbReference type="Gene3D" id="1.10.510.10">
    <property type="entry name" value="Transferase(Phosphotransferase) domain 1"/>
    <property type="match status" value="1"/>
</dbReference>
<reference evidence="19" key="1">
    <citation type="journal article" date="2019" name="Gigascience">
        <title>De novo genome assembly of the endangered Acer yangbiense, a plant species with extremely small populations endemic to Yunnan Province, China.</title>
        <authorList>
            <person name="Yang J."/>
            <person name="Wariss H.M."/>
            <person name="Tao L."/>
            <person name="Zhang R."/>
            <person name="Yun Q."/>
            <person name="Hollingsworth P."/>
            <person name="Dao Z."/>
            <person name="Luo G."/>
            <person name="Guo H."/>
            <person name="Ma Y."/>
            <person name="Sun W."/>
        </authorList>
    </citation>
    <scope>NUCLEOTIDE SEQUENCE [LARGE SCALE GENOMIC DNA]</scope>
    <source>
        <strain evidence="19">cv. br00</strain>
    </source>
</reference>
<evidence type="ECO:0000256" key="7">
    <source>
        <dbReference type="ARBA" id="ARBA00022777"/>
    </source>
</evidence>
<dbReference type="EMBL" id="VDCV01000019">
    <property type="protein sequence ID" value="KAB5512246.1"/>
    <property type="molecule type" value="Genomic_DNA"/>
</dbReference>
<dbReference type="PANTHER" id="PTHR27005:SF537">
    <property type="entry name" value="LYSM TYPE RECEPTOR KINASE"/>
    <property type="match status" value="1"/>
</dbReference>
<keyword evidence="10 15" id="KW-0472">Membrane</keyword>
<dbReference type="InterPro" id="IPR045274">
    <property type="entry name" value="WAK-like"/>
</dbReference>
<dbReference type="Pfam" id="PF23472">
    <property type="entry name" value="LysM2_CERK1_LYK3_4_5"/>
    <property type="match status" value="1"/>
</dbReference>
<keyword evidence="3" id="KW-0808">Transferase</keyword>
<evidence type="ECO:0000256" key="10">
    <source>
        <dbReference type="ARBA" id="ARBA00023136"/>
    </source>
</evidence>
<keyword evidence="2" id="KW-0723">Serine/threonine-protein kinase</keyword>
<dbReference type="SUPFAM" id="SSF56112">
    <property type="entry name" value="Protein kinase-like (PK-like)"/>
    <property type="match status" value="1"/>
</dbReference>
<evidence type="ECO:0000256" key="16">
    <source>
        <dbReference type="SAM" id="SignalP"/>
    </source>
</evidence>
<evidence type="ECO:0000256" key="12">
    <source>
        <dbReference type="ARBA" id="ARBA00047951"/>
    </source>
</evidence>
<evidence type="ECO:0000256" key="3">
    <source>
        <dbReference type="ARBA" id="ARBA00022679"/>
    </source>
</evidence>
<accession>A0A5N5J175</accession>
<organism evidence="18 19">
    <name type="scientific">Salix brachista</name>
    <dbReference type="NCBI Taxonomy" id="2182728"/>
    <lineage>
        <taxon>Eukaryota</taxon>
        <taxon>Viridiplantae</taxon>
        <taxon>Streptophyta</taxon>
        <taxon>Embryophyta</taxon>
        <taxon>Tracheophyta</taxon>
        <taxon>Spermatophyta</taxon>
        <taxon>Magnoliopsida</taxon>
        <taxon>eudicotyledons</taxon>
        <taxon>Gunneridae</taxon>
        <taxon>Pentapetalae</taxon>
        <taxon>rosids</taxon>
        <taxon>fabids</taxon>
        <taxon>Malpighiales</taxon>
        <taxon>Salicaceae</taxon>
        <taxon>Saliceae</taxon>
        <taxon>Salix</taxon>
    </lineage>
</organism>
<keyword evidence="7" id="KW-0418">Kinase</keyword>
<dbReference type="InterPro" id="IPR017441">
    <property type="entry name" value="Protein_kinase_ATP_BS"/>
</dbReference>
<keyword evidence="4 15" id="KW-0812">Transmembrane</keyword>
<dbReference type="CDD" id="cd14066">
    <property type="entry name" value="STKc_IRAK"/>
    <property type="match status" value="1"/>
</dbReference>
<dbReference type="GO" id="GO:0004674">
    <property type="term" value="F:protein serine/threonine kinase activity"/>
    <property type="evidence" value="ECO:0007669"/>
    <property type="project" value="UniProtKB-KW"/>
</dbReference>
<keyword evidence="9 15" id="KW-1133">Transmembrane helix</keyword>
<proteinExistence type="predicted"/>
<evidence type="ECO:0000256" key="5">
    <source>
        <dbReference type="ARBA" id="ARBA00022729"/>
    </source>
</evidence>
<dbReference type="SMART" id="SM00220">
    <property type="entry name" value="S_TKc"/>
    <property type="match status" value="1"/>
</dbReference>
<feature type="signal peptide" evidence="16">
    <location>
        <begin position="1"/>
        <end position="24"/>
    </location>
</feature>